<keyword evidence="2" id="KW-1133">Transmembrane helix</keyword>
<dbReference type="RefSeq" id="WP_183504952.1">
    <property type="nucleotide sequence ID" value="NZ_BSPG01000065.1"/>
</dbReference>
<reference evidence="4 5" key="3">
    <citation type="submission" date="2020-08" db="EMBL/GenBank/DDBJ databases">
        <title>Genomic Encyclopedia of Type Strains, Phase IV (KMG-IV): sequencing the most valuable type-strain genomes for metagenomic binning, comparative biology and taxonomic classification.</title>
        <authorList>
            <person name="Goeker M."/>
        </authorList>
    </citation>
    <scope>NUCLEOTIDE SEQUENCE [LARGE SCALE GENOMIC DNA]</scope>
    <source>
        <strain evidence="4 5">DSM 24105</strain>
    </source>
</reference>
<keyword evidence="2" id="KW-0812">Transmembrane</keyword>
<dbReference type="AlphaFoldDB" id="A0A7W6AI40"/>
<evidence type="ECO:0000256" key="1">
    <source>
        <dbReference type="SAM" id="MobiDB-lite"/>
    </source>
</evidence>
<feature type="compositionally biased region" description="Basic and acidic residues" evidence="1">
    <location>
        <begin position="32"/>
        <end position="58"/>
    </location>
</feature>
<dbReference type="EMBL" id="JACIDN010000003">
    <property type="protein sequence ID" value="MBB3902771.1"/>
    <property type="molecule type" value="Genomic_DNA"/>
</dbReference>
<gene>
    <name evidence="3" type="ORF">GCM10007884_49750</name>
    <name evidence="4" type="ORF">GGR33_002266</name>
</gene>
<evidence type="ECO:0000256" key="2">
    <source>
        <dbReference type="SAM" id="Phobius"/>
    </source>
</evidence>
<reference evidence="6" key="2">
    <citation type="journal article" date="2019" name="Int. J. Syst. Evol. Microbiol.">
        <title>The Global Catalogue of Microorganisms (GCM) 10K type strain sequencing project: providing services to taxonomists for standard genome sequencing and annotation.</title>
        <authorList>
            <consortium name="The Broad Institute Genomics Platform"/>
            <consortium name="The Broad Institute Genome Sequencing Center for Infectious Disease"/>
            <person name="Wu L."/>
            <person name="Ma J."/>
        </authorList>
    </citation>
    <scope>NUCLEOTIDE SEQUENCE [LARGE SCALE GENOMIC DNA]</scope>
    <source>
        <strain evidence="6">NBRC 107710</strain>
    </source>
</reference>
<feature type="region of interest" description="Disordered" evidence="1">
    <location>
        <begin position="29"/>
        <end position="58"/>
    </location>
</feature>
<reference evidence="3" key="4">
    <citation type="submission" date="2023-01" db="EMBL/GenBank/DDBJ databases">
        <title>Draft genome sequence of Methylobacterium brachythecii strain NBRC 107710.</title>
        <authorList>
            <person name="Sun Q."/>
            <person name="Mori K."/>
        </authorList>
    </citation>
    <scope>NUCLEOTIDE SEQUENCE</scope>
    <source>
        <strain evidence="3">NBRC 107710</strain>
    </source>
</reference>
<evidence type="ECO:0000313" key="4">
    <source>
        <dbReference type="EMBL" id="MBB3902771.1"/>
    </source>
</evidence>
<evidence type="ECO:0000313" key="5">
    <source>
        <dbReference type="Proteomes" id="UP000517759"/>
    </source>
</evidence>
<accession>A0A7W6AI40</accession>
<organism evidence="4 5">
    <name type="scientific">Methylobacterium brachythecii</name>
    <dbReference type="NCBI Taxonomy" id="1176177"/>
    <lineage>
        <taxon>Bacteria</taxon>
        <taxon>Pseudomonadati</taxon>
        <taxon>Pseudomonadota</taxon>
        <taxon>Alphaproteobacteria</taxon>
        <taxon>Hyphomicrobiales</taxon>
        <taxon>Methylobacteriaceae</taxon>
        <taxon>Methylobacterium</taxon>
    </lineage>
</organism>
<reference evidence="3" key="1">
    <citation type="journal article" date="2014" name="Int. J. Syst. Evol. Microbiol.">
        <title>Complete genome of a new Firmicutes species belonging to the dominant human colonic microbiota ('Ruminococcus bicirculans') reveals two chromosomes and a selective capacity to utilize plant glucans.</title>
        <authorList>
            <consortium name="NISC Comparative Sequencing Program"/>
            <person name="Wegmann U."/>
            <person name="Louis P."/>
            <person name="Goesmann A."/>
            <person name="Henrissat B."/>
            <person name="Duncan S.H."/>
            <person name="Flint H.J."/>
        </authorList>
    </citation>
    <scope>NUCLEOTIDE SEQUENCE</scope>
    <source>
        <strain evidence="3">NBRC 107710</strain>
    </source>
</reference>
<protein>
    <submittedName>
        <fullName evidence="4">Uncharacterized protein</fullName>
    </submittedName>
</protein>
<feature type="transmembrane region" description="Helical" evidence="2">
    <location>
        <begin position="6"/>
        <end position="25"/>
    </location>
</feature>
<dbReference type="Proteomes" id="UP001156881">
    <property type="component" value="Unassembled WGS sequence"/>
</dbReference>
<sequence length="58" mass="6237">MDNSILIIALAIATLVIIAVVASVMRGRVAKAKGDPDRSSFTKHHGETPRYNKPGPDH</sequence>
<keyword evidence="6" id="KW-1185">Reference proteome</keyword>
<keyword evidence="2" id="KW-0472">Membrane</keyword>
<evidence type="ECO:0000313" key="3">
    <source>
        <dbReference type="EMBL" id="GLS46975.1"/>
    </source>
</evidence>
<comment type="caution">
    <text evidence="4">The sequence shown here is derived from an EMBL/GenBank/DDBJ whole genome shotgun (WGS) entry which is preliminary data.</text>
</comment>
<evidence type="ECO:0000313" key="6">
    <source>
        <dbReference type="Proteomes" id="UP001156881"/>
    </source>
</evidence>
<proteinExistence type="predicted"/>
<dbReference type="Proteomes" id="UP000517759">
    <property type="component" value="Unassembled WGS sequence"/>
</dbReference>
<dbReference type="EMBL" id="BSPG01000065">
    <property type="protein sequence ID" value="GLS46975.1"/>
    <property type="molecule type" value="Genomic_DNA"/>
</dbReference>
<name>A0A7W6AI40_9HYPH</name>